<comment type="subcellular location">
    <subcellularLocation>
        <location evidence="1">Nucleus</location>
    </subcellularLocation>
</comment>
<evidence type="ECO:0000313" key="10">
    <source>
        <dbReference type="WBParaSite" id="MBELARI_LOCUS12211"/>
    </source>
</evidence>
<dbReference type="GO" id="GO:0003677">
    <property type="term" value="F:DNA binding"/>
    <property type="evidence" value="ECO:0007669"/>
    <property type="project" value="TreeGrafter"/>
</dbReference>
<accession>A0AAF3EE08</accession>
<feature type="compositionally biased region" description="Basic and acidic residues" evidence="7">
    <location>
        <begin position="424"/>
        <end position="435"/>
    </location>
</feature>
<dbReference type="InterPro" id="IPR003228">
    <property type="entry name" value="TFIID_TAF12_dom"/>
</dbReference>
<dbReference type="InterPro" id="IPR009072">
    <property type="entry name" value="Histone-fold"/>
</dbReference>
<evidence type="ECO:0000313" key="9">
    <source>
        <dbReference type="Proteomes" id="UP000887575"/>
    </source>
</evidence>
<dbReference type="Gene3D" id="1.10.20.10">
    <property type="entry name" value="Histone, subunit A"/>
    <property type="match status" value="1"/>
</dbReference>
<evidence type="ECO:0000259" key="8">
    <source>
        <dbReference type="Pfam" id="PF03847"/>
    </source>
</evidence>
<evidence type="ECO:0000256" key="6">
    <source>
        <dbReference type="ARBA" id="ARBA00023242"/>
    </source>
</evidence>
<feature type="compositionally biased region" description="Low complexity" evidence="7">
    <location>
        <begin position="12"/>
        <end position="23"/>
    </location>
</feature>
<proteinExistence type="inferred from homology"/>
<name>A0AAF3EE08_9BILA</name>
<dbReference type="CDD" id="cd07981">
    <property type="entry name" value="HFD_TAF12"/>
    <property type="match status" value="1"/>
</dbReference>
<organism evidence="9 10">
    <name type="scientific">Mesorhabditis belari</name>
    <dbReference type="NCBI Taxonomy" id="2138241"/>
    <lineage>
        <taxon>Eukaryota</taxon>
        <taxon>Metazoa</taxon>
        <taxon>Ecdysozoa</taxon>
        <taxon>Nematoda</taxon>
        <taxon>Chromadorea</taxon>
        <taxon>Rhabditida</taxon>
        <taxon>Rhabditina</taxon>
        <taxon>Rhabditomorpha</taxon>
        <taxon>Rhabditoidea</taxon>
        <taxon>Rhabditidae</taxon>
        <taxon>Mesorhabditinae</taxon>
        <taxon>Mesorhabditis</taxon>
    </lineage>
</organism>
<feature type="domain" description="Transcription initiation factor TFIID subunit 12" evidence="8">
    <location>
        <begin position="338"/>
        <end position="386"/>
    </location>
</feature>
<evidence type="ECO:0000256" key="7">
    <source>
        <dbReference type="SAM" id="MobiDB-lite"/>
    </source>
</evidence>
<evidence type="ECO:0000256" key="1">
    <source>
        <dbReference type="ARBA" id="ARBA00004123"/>
    </source>
</evidence>
<dbReference type="AlphaFoldDB" id="A0AAF3EE08"/>
<comment type="similarity">
    <text evidence="2">Belongs to the TAF12 family.</text>
</comment>
<dbReference type="SUPFAM" id="SSF47113">
    <property type="entry name" value="Histone-fold"/>
    <property type="match status" value="1"/>
</dbReference>
<keyword evidence="5" id="KW-0804">Transcription</keyword>
<keyword evidence="9" id="KW-1185">Reference proteome</keyword>
<keyword evidence="4" id="KW-0805">Transcription regulation</keyword>
<evidence type="ECO:0000256" key="4">
    <source>
        <dbReference type="ARBA" id="ARBA00023015"/>
    </source>
</evidence>
<keyword evidence="6" id="KW-0539">Nucleus</keyword>
<evidence type="ECO:0000256" key="2">
    <source>
        <dbReference type="ARBA" id="ARBA00007530"/>
    </source>
</evidence>
<evidence type="ECO:0000256" key="5">
    <source>
        <dbReference type="ARBA" id="ARBA00023163"/>
    </source>
</evidence>
<protein>
    <recommendedName>
        <fullName evidence="3">Transcription initiation factor TFIID subunit 12</fullName>
    </recommendedName>
</protein>
<dbReference type="Pfam" id="PF03847">
    <property type="entry name" value="TFIID_20kDa"/>
    <property type="match status" value="1"/>
</dbReference>
<evidence type="ECO:0000256" key="3">
    <source>
        <dbReference type="ARBA" id="ARBA00017484"/>
    </source>
</evidence>
<dbReference type="InterPro" id="IPR037794">
    <property type="entry name" value="TAF12"/>
</dbReference>
<dbReference type="PANTHER" id="PTHR12264:SF21">
    <property type="entry name" value="TRANSCRIPTION INITIATION FACTOR TFIID SUBUNIT 12"/>
    <property type="match status" value="1"/>
</dbReference>
<dbReference type="GO" id="GO:0000124">
    <property type="term" value="C:SAGA complex"/>
    <property type="evidence" value="ECO:0007669"/>
    <property type="project" value="InterPro"/>
</dbReference>
<feature type="region of interest" description="Disordered" evidence="7">
    <location>
        <begin position="1"/>
        <end position="64"/>
    </location>
</feature>
<sequence length="460" mass="51632">MAHDNQPPHPATPQQQQSQGTPTCRPREDGDQALQGLPILHEQRPSFTGGGIRGTGGGPGPIRQAPRVQMRIVHAPRQQMNQQVEMMQPPRQQMSQEMVHAPRQQMSQEMVHAPRQQMSQEMVHAPRQLMSQEMVHASRQQMGQEMVYAPRQQMGQEMVYTPRQQMSQEMVHAPRQQMTQEMVHAPRQQMSQEMVYAQRQQMSQEMVHVPRQQMSQQVEMVQRQASFTSGGIRLIPARGPIAGLPVRRQQPSAPMHGRLLLQGPQGTPMVPMRIVHPTPALRQQMYPAAQREPIPTMPQPQRLASKQITGPPSASIIPAGSRTPLPKMVVGKPPLIEKSRLDKIAKEIDPHLVLDDVVKDAIIEMSDEFINDVIDKVCVLAKNRGALLVDGIEGPHKIEASDTRLVLDTVYKIPSAPCELIRESKGEPAKVEERPPASYAQQARAQLSKNLSKQFDYFNG</sequence>
<reference evidence="10" key="1">
    <citation type="submission" date="2024-02" db="UniProtKB">
        <authorList>
            <consortium name="WormBaseParasite"/>
        </authorList>
    </citation>
    <scope>IDENTIFICATION</scope>
</reference>
<dbReference type="GO" id="GO:0051123">
    <property type="term" value="P:RNA polymerase II preinitiation complex assembly"/>
    <property type="evidence" value="ECO:0007669"/>
    <property type="project" value="TreeGrafter"/>
</dbReference>
<dbReference type="GO" id="GO:0017025">
    <property type="term" value="F:TBP-class protein binding"/>
    <property type="evidence" value="ECO:0007669"/>
    <property type="project" value="TreeGrafter"/>
</dbReference>
<feature type="region of interest" description="Disordered" evidence="7">
    <location>
        <begin position="424"/>
        <end position="443"/>
    </location>
</feature>
<dbReference type="GO" id="GO:0046982">
    <property type="term" value="F:protein heterodimerization activity"/>
    <property type="evidence" value="ECO:0007669"/>
    <property type="project" value="InterPro"/>
</dbReference>
<dbReference type="Proteomes" id="UP000887575">
    <property type="component" value="Unassembled WGS sequence"/>
</dbReference>
<dbReference type="WBParaSite" id="MBELARI_LOCUS12211">
    <property type="protein sequence ID" value="MBELARI_LOCUS12211"/>
    <property type="gene ID" value="MBELARI_LOCUS12211"/>
</dbReference>
<dbReference type="PANTHER" id="PTHR12264">
    <property type="entry name" value="TRANSCRIPTION INITIATION FACTOR TFIID SUBUNIT 12"/>
    <property type="match status" value="1"/>
</dbReference>
<dbReference type="GO" id="GO:0005669">
    <property type="term" value="C:transcription factor TFIID complex"/>
    <property type="evidence" value="ECO:0007669"/>
    <property type="project" value="InterPro"/>
</dbReference>
<feature type="compositionally biased region" description="Gly residues" evidence="7">
    <location>
        <begin position="48"/>
        <end position="60"/>
    </location>
</feature>